<protein>
    <recommendedName>
        <fullName evidence="6">LRRNT domain-containing protein</fullName>
    </recommendedName>
</protein>
<dbReference type="PANTHER" id="PTHR24373:SF275">
    <property type="entry name" value="TIR DOMAIN-CONTAINING PROTEIN"/>
    <property type="match status" value="1"/>
</dbReference>
<dbReference type="SMART" id="SM00369">
    <property type="entry name" value="LRR_TYP"/>
    <property type="match status" value="3"/>
</dbReference>
<evidence type="ECO:0000313" key="5">
    <source>
        <dbReference type="Proteomes" id="UP000708208"/>
    </source>
</evidence>
<comment type="caution">
    <text evidence="4">The sequence shown here is derived from an EMBL/GenBank/DDBJ whole genome shotgun (WGS) entry which is preliminary data.</text>
</comment>
<keyword evidence="1 3" id="KW-0732">Signal</keyword>
<dbReference type="PROSITE" id="PS51450">
    <property type="entry name" value="LRR"/>
    <property type="match status" value="1"/>
</dbReference>
<gene>
    <name evidence="4" type="ORF">AFUS01_LOCUS29236</name>
</gene>
<keyword evidence="5" id="KW-1185">Reference proteome</keyword>
<feature type="signal peptide" evidence="3">
    <location>
        <begin position="1"/>
        <end position="18"/>
    </location>
</feature>
<dbReference type="InterPro" id="IPR001611">
    <property type="entry name" value="Leu-rich_rpt"/>
</dbReference>
<evidence type="ECO:0000256" key="2">
    <source>
        <dbReference type="SAM" id="MobiDB-lite"/>
    </source>
</evidence>
<dbReference type="AlphaFoldDB" id="A0A8J2KKI4"/>
<proteinExistence type="predicted"/>
<evidence type="ECO:0000313" key="4">
    <source>
        <dbReference type="EMBL" id="CAG7818753.1"/>
    </source>
</evidence>
<dbReference type="PANTHER" id="PTHR24373">
    <property type="entry name" value="SLIT RELATED LEUCINE-RICH REPEAT NEURONAL PROTEIN"/>
    <property type="match status" value="1"/>
</dbReference>
<dbReference type="InterPro" id="IPR003591">
    <property type="entry name" value="Leu-rich_rpt_typical-subtyp"/>
</dbReference>
<organism evidence="4 5">
    <name type="scientific">Allacma fusca</name>
    <dbReference type="NCBI Taxonomy" id="39272"/>
    <lineage>
        <taxon>Eukaryota</taxon>
        <taxon>Metazoa</taxon>
        <taxon>Ecdysozoa</taxon>
        <taxon>Arthropoda</taxon>
        <taxon>Hexapoda</taxon>
        <taxon>Collembola</taxon>
        <taxon>Symphypleona</taxon>
        <taxon>Sminthuridae</taxon>
        <taxon>Allacma</taxon>
    </lineage>
</organism>
<dbReference type="OrthoDB" id="28057at2759"/>
<dbReference type="InterPro" id="IPR050328">
    <property type="entry name" value="Dev_Immune_Receptor"/>
</dbReference>
<name>A0A8J2KKI4_9HEXA</name>
<feature type="region of interest" description="Disordered" evidence="2">
    <location>
        <begin position="98"/>
        <end position="117"/>
    </location>
</feature>
<sequence length="192" mass="21401">MREKVTILLILLVTLCQAECPIECFCDEVSICSGGKRLTLLPELHVSIPVARLELHDFLVEHLTSTTFLRLVRNITELRLTNNPNLISFDNDTFSTGDQSEGLGPTGSGSSSSDNESEELEGLLHLRTLDLSGNAFKYFVGGGRLKRLRVLDLSSNNLQQVYHLQALSSLESVNLRDNQLDVLQETLFQVRT</sequence>
<dbReference type="Proteomes" id="UP000708208">
    <property type="component" value="Unassembled WGS sequence"/>
</dbReference>
<feature type="compositionally biased region" description="Low complexity" evidence="2">
    <location>
        <begin position="100"/>
        <end position="114"/>
    </location>
</feature>
<dbReference type="Pfam" id="PF00560">
    <property type="entry name" value="LRR_1"/>
    <property type="match status" value="1"/>
</dbReference>
<dbReference type="Pfam" id="PF13516">
    <property type="entry name" value="LRR_6"/>
    <property type="match status" value="1"/>
</dbReference>
<dbReference type="EMBL" id="CAJVCH010429551">
    <property type="protein sequence ID" value="CAG7818753.1"/>
    <property type="molecule type" value="Genomic_DNA"/>
</dbReference>
<feature type="chain" id="PRO_5035210178" description="LRRNT domain-containing protein" evidence="3">
    <location>
        <begin position="19"/>
        <end position="192"/>
    </location>
</feature>
<evidence type="ECO:0008006" key="6">
    <source>
        <dbReference type="Google" id="ProtNLM"/>
    </source>
</evidence>
<evidence type="ECO:0000256" key="3">
    <source>
        <dbReference type="SAM" id="SignalP"/>
    </source>
</evidence>
<evidence type="ECO:0000256" key="1">
    <source>
        <dbReference type="ARBA" id="ARBA00022729"/>
    </source>
</evidence>
<reference evidence="4" key="1">
    <citation type="submission" date="2021-06" db="EMBL/GenBank/DDBJ databases">
        <authorList>
            <person name="Hodson N. C."/>
            <person name="Mongue J. A."/>
            <person name="Jaron S. K."/>
        </authorList>
    </citation>
    <scope>NUCLEOTIDE SEQUENCE</scope>
</reference>
<accession>A0A8J2KKI4</accession>